<gene>
    <name evidence="1" type="ORF">EFB08_15105</name>
</gene>
<reference evidence="1 2" key="1">
    <citation type="submission" date="2018-11" db="EMBL/GenBank/DDBJ databases">
        <title>Rufibacter latericius sp. nov., isolated from water in Baiyang Lake.</title>
        <authorList>
            <person name="Yang Y."/>
        </authorList>
    </citation>
    <scope>NUCLEOTIDE SEQUENCE [LARGE SCALE GENOMIC DNA]</scope>
    <source>
        <strain evidence="1 2">R-22-1c-1</strain>
    </source>
</reference>
<proteinExistence type="predicted"/>
<comment type="caution">
    <text evidence="1">The sequence shown here is derived from an EMBL/GenBank/DDBJ whole genome shotgun (WGS) entry which is preliminary data.</text>
</comment>
<evidence type="ECO:0000313" key="1">
    <source>
        <dbReference type="EMBL" id="RNI26143.1"/>
    </source>
</evidence>
<name>A0A3M9MMQ1_9BACT</name>
<keyword evidence="2" id="KW-1185">Reference proteome</keyword>
<dbReference type="AlphaFoldDB" id="A0A3M9MMQ1"/>
<organism evidence="1 2">
    <name type="scientific">Rufibacter latericius</name>
    <dbReference type="NCBI Taxonomy" id="2487040"/>
    <lineage>
        <taxon>Bacteria</taxon>
        <taxon>Pseudomonadati</taxon>
        <taxon>Bacteroidota</taxon>
        <taxon>Cytophagia</taxon>
        <taxon>Cytophagales</taxon>
        <taxon>Hymenobacteraceae</taxon>
        <taxon>Rufibacter</taxon>
    </lineage>
</organism>
<dbReference type="RefSeq" id="WP_123127760.1">
    <property type="nucleotide sequence ID" value="NZ_RJJD01000008.1"/>
</dbReference>
<accession>A0A3M9MMQ1</accession>
<evidence type="ECO:0000313" key="2">
    <source>
        <dbReference type="Proteomes" id="UP000272117"/>
    </source>
</evidence>
<sequence length="63" mass="6788">MKLAEIAGGQEGSRTGSLVCALVKPEAKTAKRQPQIEAAFLLFSLQFQENDAKKGLSEGEPIR</sequence>
<dbReference type="Proteomes" id="UP000272117">
    <property type="component" value="Unassembled WGS sequence"/>
</dbReference>
<protein>
    <submittedName>
        <fullName evidence="1">Uncharacterized protein</fullName>
    </submittedName>
</protein>
<dbReference type="EMBL" id="RJJD01000008">
    <property type="protein sequence ID" value="RNI26143.1"/>
    <property type="molecule type" value="Genomic_DNA"/>
</dbReference>